<proteinExistence type="predicted"/>
<comment type="caution">
    <text evidence="2">The sequence shown here is derived from an EMBL/GenBank/DDBJ whole genome shotgun (WGS) entry which is preliminary data.</text>
</comment>
<gene>
    <name evidence="2" type="ORF">LCGC14_2274500</name>
</gene>
<dbReference type="Pfam" id="PF06094">
    <property type="entry name" value="GGACT"/>
    <property type="match status" value="1"/>
</dbReference>
<feature type="non-terminal residue" evidence="2">
    <location>
        <position position="97"/>
    </location>
</feature>
<feature type="domain" description="Gamma-glutamylcyclotransferase AIG2-like" evidence="1">
    <location>
        <begin position="4"/>
        <end position="96"/>
    </location>
</feature>
<dbReference type="InterPro" id="IPR036568">
    <property type="entry name" value="GGCT-like_sf"/>
</dbReference>
<accession>A0A0F9F8H1</accession>
<name>A0A0F9F8H1_9ZZZZ</name>
<organism evidence="2">
    <name type="scientific">marine sediment metagenome</name>
    <dbReference type="NCBI Taxonomy" id="412755"/>
    <lineage>
        <taxon>unclassified sequences</taxon>
        <taxon>metagenomes</taxon>
        <taxon>ecological metagenomes</taxon>
    </lineage>
</organism>
<dbReference type="EMBL" id="LAZR01031513">
    <property type="protein sequence ID" value="KKL53535.1"/>
    <property type="molecule type" value="Genomic_DNA"/>
</dbReference>
<sequence length="97" mass="10668">MRIAVYGSFRKGGQLHDWIESFKLGAKSHSMDLRELGGIAMYVVGNVPGAKLSEGDSIIAEVWELDLSNAREESALEIMDAVEGVHTGLYERNTIET</sequence>
<reference evidence="2" key="1">
    <citation type="journal article" date="2015" name="Nature">
        <title>Complex archaea that bridge the gap between prokaryotes and eukaryotes.</title>
        <authorList>
            <person name="Spang A."/>
            <person name="Saw J.H."/>
            <person name="Jorgensen S.L."/>
            <person name="Zaremba-Niedzwiedzka K."/>
            <person name="Martijn J."/>
            <person name="Lind A.E."/>
            <person name="van Eijk R."/>
            <person name="Schleper C."/>
            <person name="Guy L."/>
            <person name="Ettema T.J."/>
        </authorList>
    </citation>
    <scope>NUCLEOTIDE SEQUENCE</scope>
</reference>
<evidence type="ECO:0000313" key="2">
    <source>
        <dbReference type="EMBL" id="KKL53535.1"/>
    </source>
</evidence>
<dbReference type="Gene3D" id="3.10.490.10">
    <property type="entry name" value="Gamma-glutamyl cyclotransferase-like"/>
    <property type="match status" value="1"/>
</dbReference>
<protein>
    <recommendedName>
        <fullName evidence="1">Gamma-glutamylcyclotransferase AIG2-like domain-containing protein</fullName>
    </recommendedName>
</protein>
<evidence type="ECO:0000259" key="1">
    <source>
        <dbReference type="Pfam" id="PF06094"/>
    </source>
</evidence>
<dbReference type="InterPro" id="IPR009288">
    <property type="entry name" value="AIG2-like_dom"/>
</dbReference>
<dbReference type="SUPFAM" id="SSF110857">
    <property type="entry name" value="Gamma-glutamyl cyclotransferase-like"/>
    <property type="match status" value="1"/>
</dbReference>
<dbReference type="AlphaFoldDB" id="A0A0F9F8H1"/>